<evidence type="ECO:0000313" key="8">
    <source>
        <dbReference type="EMBL" id="MBS5520078.1"/>
    </source>
</evidence>
<keyword evidence="5 8" id="KW-0808">Transferase</keyword>
<gene>
    <name evidence="8" type="primary">udp</name>
    <name evidence="8" type="ORF">KHX13_07105</name>
</gene>
<dbReference type="GO" id="GO:0004850">
    <property type="term" value="F:uridine phosphorylase activity"/>
    <property type="evidence" value="ECO:0007669"/>
    <property type="project" value="UniProtKB-EC"/>
</dbReference>
<dbReference type="PANTHER" id="PTHR43691">
    <property type="entry name" value="URIDINE PHOSPHORYLASE"/>
    <property type="match status" value="1"/>
</dbReference>
<evidence type="ECO:0000313" key="9">
    <source>
        <dbReference type="Proteomes" id="UP000754226"/>
    </source>
</evidence>
<evidence type="ECO:0000256" key="3">
    <source>
        <dbReference type="ARBA" id="ARBA00021980"/>
    </source>
</evidence>
<dbReference type="InterPro" id="IPR000845">
    <property type="entry name" value="Nucleoside_phosphorylase_d"/>
</dbReference>
<name>A0A943EHS1_9FIRM</name>
<evidence type="ECO:0000259" key="7">
    <source>
        <dbReference type="Pfam" id="PF01048"/>
    </source>
</evidence>
<dbReference type="InterPro" id="IPR018016">
    <property type="entry name" value="Nucleoside_phosphorylase_CS"/>
</dbReference>
<proteinExistence type="inferred from homology"/>
<protein>
    <recommendedName>
        <fullName evidence="3">Uridine phosphorylase</fullName>
        <ecNumber evidence="2">2.4.2.3</ecNumber>
    </recommendedName>
</protein>
<dbReference type="EMBL" id="JAGZCZ010000007">
    <property type="protein sequence ID" value="MBS5520078.1"/>
    <property type="molecule type" value="Genomic_DNA"/>
</dbReference>
<feature type="domain" description="Nucleoside phosphorylase" evidence="7">
    <location>
        <begin position="25"/>
        <end position="253"/>
    </location>
</feature>
<evidence type="ECO:0000256" key="5">
    <source>
        <dbReference type="ARBA" id="ARBA00022679"/>
    </source>
</evidence>
<dbReference type="GO" id="GO:0009164">
    <property type="term" value="P:nucleoside catabolic process"/>
    <property type="evidence" value="ECO:0007669"/>
    <property type="project" value="UniProtKB-ARBA"/>
</dbReference>
<sequence>MAYYARPEEILYHTHLSQNMLMGAKIALLPGDPGRVQSLAEAMGPAVELVSHREYTSYLAQVASQPILVISTGMGGPSTAICLEELARLGIKRVIRVGTTGSIKESLDLGDVVIIKGAVRLEGTSTHYAPIEFPAVADLDLTQLLIYAAEMEHIPYEVGICVSSDTFWPGQERYDSFTGYVLRRFQGSMKEWQQLGVTNYEMETAAVFVTSQALGLKAASICGVVAKRTDSEEIAPPEIYHQAEARFQKIVKRGLEELLQRE</sequence>
<dbReference type="Proteomes" id="UP000754226">
    <property type="component" value="Unassembled WGS sequence"/>
</dbReference>
<dbReference type="PROSITE" id="PS01232">
    <property type="entry name" value="PNP_UDP_1"/>
    <property type="match status" value="1"/>
</dbReference>
<organism evidence="8 9">
    <name type="scientific">Acidaminococcus intestini</name>
    <dbReference type="NCBI Taxonomy" id="187327"/>
    <lineage>
        <taxon>Bacteria</taxon>
        <taxon>Bacillati</taxon>
        <taxon>Bacillota</taxon>
        <taxon>Negativicutes</taxon>
        <taxon>Acidaminococcales</taxon>
        <taxon>Acidaminococcaceae</taxon>
        <taxon>Acidaminococcus</taxon>
    </lineage>
</organism>
<evidence type="ECO:0000256" key="4">
    <source>
        <dbReference type="ARBA" id="ARBA00022676"/>
    </source>
</evidence>
<dbReference type="AlphaFoldDB" id="A0A943EHS1"/>
<comment type="similarity">
    <text evidence="1">Belongs to the PNP/UDP phosphorylase family.</text>
</comment>
<dbReference type="PANTHER" id="PTHR43691:SF11">
    <property type="entry name" value="FI09636P-RELATED"/>
    <property type="match status" value="1"/>
</dbReference>
<dbReference type="GO" id="GO:0005829">
    <property type="term" value="C:cytosol"/>
    <property type="evidence" value="ECO:0007669"/>
    <property type="project" value="TreeGrafter"/>
</dbReference>
<dbReference type="SUPFAM" id="SSF53167">
    <property type="entry name" value="Purine and uridine phosphorylases"/>
    <property type="match status" value="1"/>
</dbReference>
<evidence type="ECO:0000256" key="1">
    <source>
        <dbReference type="ARBA" id="ARBA00010456"/>
    </source>
</evidence>
<reference evidence="8" key="1">
    <citation type="submission" date="2021-02" db="EMBL/GenBank/DDBJ databases">
        <title>Infant gut strain persistence is associated with maternal origin, phylogeny, and functional potential including surface adhesion and iron acquisition.</title>
        <authorList>
            <person name="Lou Y.C."/>
        </authorList>
    </citation>
    <scope>NUCLEOTIDE SEQUENCE</scope>
    <source>
        <strain evidence="8">L3_106_000M1_dasL3_106_000M1_concoct_15</strain>
    </source>
</reference>
<dbReference type="CDD" id="cd17767">
    <property type="entry name" value="UP_EcUdp-like"/>
    <property type="match status" value="1"/>
</dbReference>
<accession>A0A943EHS1</accession>
<comment type="caution">
    <text evidence="8">The sequence shown here is derived from an EMBL/GenBank/DDBJ whole genome shotgun (WGS) entry which is preliminary data.</text>
</comment>
<evidence type="ECO:0000256" key="6">
    <source>
        <dbReference type="ARBA" id="ARBA00048447"/>
    </source>
</evidence>
<keyword evidence="4 8" id="KW-0328">Glycosyltransferase</keyword>
<comment type="catalytic activity">
    <reaction evidence="6">
        <text>uridine + phosphate = alpha-D-ribose 1-phosphate + uracil</text>
        <dbReference type="Rhea" id="RHEA:24388"/>
        <dbReference type="ChEBI" id="CHEBI:16704"/>
        <dbReference type="ChEBI" id="CHEBI:17568"/>
        <dbReference type="ChEBI" id="CHEBI:43474"/>
        <dbReference type="ChEBI" id="CHEBI:57720"/>
        <dbReference type="EC" id="2.4.2.3"/>
    </reaction>
</comment>
<dbReference type="Gene3D" id="3.40.50.1580">
    <property type="entry name" value="Nucleoside phosphorylase domain"/>
    <property type="match status" value="1"/>
</dbReference>
<dbReference type="InterPro" id="IPR035994">
    <property type="entry name" value="Nucleoside_phosphorylase_sf"/>
</dbReference>
<dbReference type="Pfam" id="PF01048">
    <property type="entry name" value="PNP_UDP_1"/>
    <property type="match status" value="1"/>
</dbReference>
<evidence type="ECO:0000256" key="2">
    <source>
        <dbReference type="ARBA" id="ARBA00011888"/>
    </source>
</evidence>
<dbReference type="EC" id="2.4.2.3" evidence="2"/>
<dbReference type="NCBIfam" id="NF008383">
    <property type="entry name" value="PRK11178.1"/>
    <property type="match status" value="1"/>
</dbReference>